<dbReference type="RefSeq" id="WP_197909668.1">
    <property type="nucleotide sequence ID" value="NZ_LR593886.1"/>
</dbReference>
<dbReference type="Proteomes" id="UP000464178">
    <property type="component" value="Chromosome"/>
</dbReference>
<feature type="domain" description="Ice-binding protein C-terminal" evidence="2">
    <location>
        <begin position="214"/>
        <end position="239"/>
    </location>
</feature>
<dbReference type="Pfam" id="PF07589">
    <property type="entry name" value="PEP-CTERM"/>
    <property type="match status" value="1"/>
</dbReference>
<organism evidence="3 4">
    <name type="scientific">Gemmata massiliana</name>
    <dbReference type="NCBI Taxonomy" id="1210884"/>
    <lineage>
        <taxon>Bacteria</taxon>
        <taxon>Pseudomonadati</taxon>
        <taxon>Planctomycetota</taxon>
        <taxon>Planctomycetia</taxon>
        <taxon>Gemmatales</taxon>
        <taxon>Gemmataceae</taxon>
        <taxon>Gemmata</taxon>
    </lineage>
</organism>
<protein>
    <submittedName>
        <fullName evidence="3">: VPEP</fullName>
    </submittedName>
</protein>
<reference evidence="3 4" key="1">
    <citation type="submission" date="2019-05" db="EMBL/GenBank/DDBJ databases">
        <authorList>
            <consortium name="Science for Life Laboratories"/>
        </authorList>
    </citation>
    <scope>NUCLEOTIDE SEQUENCE [LARGE SCALE GENOMIC DNA]</scope>
    <source>
        <strain evidence="3">Soil9</strain>
    </source>
</reference>
<dbReference type="EMBL" id="LR593886">
    <property type="protein sequence ID" value="VTS01473.1"/>
    <property type="molecule type" value="Genomic_DNA"/>
</dbReference>
<proteinExistence type="predicted"/>
<evidence type="ECO:0000259" key="2">
    <source>
        <dbReference type="Pfam" id="PF07589"/>
    </source>
</evidence>
<keyword evidence="1" id="KW-0732">Signal</keyword>
<evidence type="ECO:0000256" key="1">
    <source>
        <dbReference type="SAM" id="SignalP"/>
    </source>
</evidence>
<dbReference type="AlphaFoldDB" id="A0A6P2DL61"/>
<name>A0A6P2DL61_9BACT</name>
<accession>A0A6P2DL61</accession>
<dbReference type="KEGG" id="gms:SOIL9_78380"/>
<feature type="signal peptide" evidence="1">
    <location>
        <begin position="1"/>
        <end position="19"/>
    </location>
</feature>
<sequence>MRPLLAALITAACAVPAVAGPIDSIQYRTSLRTNLTPGSGPTHLPGETAYTLPAVLPIGVVASGVPDWTSADPAYPAAGFSVAPLGGFTPFTPERFTDTFPVIEGGGRFALDVDLRDQQGQVGHVTVTGAFTSTWDGDRAFIGLALDGPEVTSFWLGHNRYDMRLGYGWAPQYQQREDGQREEVWNAVDPIPVRDGPYWVESVGGFYASLTPTATPEPGTLLLAGVGLGGLFVGRRLRRLHLG</sequence>
<dbReference type="InterPro" id="IPR013424">
    <property type="entry name" value="Ice-binding_C"/>
</dbReference>
<keyword evidence="4" id="KW-1185">Reference proteome</keyword>
<dbReference type="NCBIfam" id="TIGR02595">
    <property type="entry name" value="PEP_CTERM"/>
    <property type="match status" value="1"/>
</dbReference>
<feature type="chain" id="PRO_5026717616" evidence="1">
    <location>
        <begin position="20"/>
        <end position="243"/>
    </location>
</feature>
<gene>
    <name evidence="3" type="ORF">SOIL9_78380</name>
</gene>
<evidence type="ECO:0000313" key="3">
    <source>
        <dbReference type="EMBL" id="VTS01473.1"/>
    </source>
</evidence>
<evidence type="ECO:0000313" key="4">
    <source>
        <dbReference type="Proteomes" id="UP000464178"/>
    </source>
</evidence>